<feature type="compositionally biased region" description="Basic and acidic residues" evidence="1">
    <location>
        <begin position="24"/>
        <end position="33"/>
    </location>
</feature>
<accession>A0A7J8HIP6</accession>
<feature type="compositionally biased region" description="Basic residues" evidence="1">
    <location>
        <begin position="41"/>
        <end position="56"/>
    </location>
</feature>
<proteinExistence type="predicted"/>
<protein>
    <submittedName>
        <fullName evidence="2">Uncharacterized protein</fullName>
    </submittedName>
</protein>
<gene>
    <name evidence="2" type="ORF">HJG59_010933</name>
</gene>
<reference evidence="2 3" key="1">
    <citation type="journal article" date="2020" name="Nature">
        <title>Six reference-quality genomes reveal evolution of bat adaptations.</title>
        <authorList>
            <person name="Jebb D."/>
            <person name="Huang Z."/>
            <person name="Pippel M."/>
            <person name="Hughes G.M."/>
            <person name="Lavrichenko K."/>
            <person name="Devanna P."/>
            <person name="Winkler S."/>
            <person name="Jermiin L.S."/>
            <person name="Skirmuntt E.C."/>
            <person name="Katzourakis A."/>
            <person name="Burkitt-Gray L."/>
            <person name="Ray D.A."/>
            <person name="Sullivan K.A.M."/>
            <person name="Roscito J.G."/>
            <person name="Kirilenko B.M."/>
            <person name="Davalos L.M."/>
            <person name="Corthals A.P."/>
            <person name="Power M.L."/>
            <person name="Jones G."/>
            <person name="Ransome R.D."/>
            <person name="Dechmann D.K.N."/>
            <person name="Locatelli A.G."/>
            <person name="Puechmaille S.J."/>
            <person name="Fedrigo O."/>
            <person name="Jarvis E.D."/>
            <person name="Hiller M."/>
            <person name="Vernes S.C."/>
            <person name="Myers E.W."/>
            <person name="Teeling E.C."/>
        </authorList>
    </citation>
    <scope>NUCLEOTIDE SEQUENCE [LARGE SCALE GENOMIC DNA]</scope>
    <source>
        <strain evidence="2">MMolMol1</strain>
        <tissue evidence="2">Muscle</tissue>
    </source>
</reference>
<organism evidence="2 3">
    <name type="scientific">Molossus molossus</name>
    <name type="common">Pallas' mastiff bat</name>
    <name type="synonym">Vespertilio molossus</name>
    <dbReference type="NCBI Taxonomy" id="27622"/>
    <lineage>
        <taxon>Eukaryota</taxon>
        <taxon>Metazoa</taxon>
        <taxon>Chordata</taxon>
        <taxon>Craniata</taxon>
        <taxon>Vertebrata</taxon>
        <taxon>Euteleostomi</taxon>
        <taxon>Mammalia</taxon>
        <taxon>Eutheria</taxon>
        <taxon>Laurasiatheria</taxon>
        <taxon>Chiroptera</taxon>
        <taxon>Yangochiroptera</taxon>
        <taxon>Molossidae</taxon>
        <taxon>Molossus</taxon>
    </lineage>
</organism>
<evidence type="ECO:0000313" key="3">
    <source>
        <dbReference type="Proteomes" id="UP000550707"/>
    </source>
</evidence>
<dbReference type="Proteomes" id="UP000550707">
    <property type="component" value="Unassembled WGS sequence"/>
</dbReference>
<comment type="caution">
    <text evidence="2">The sequence shown here is derived from an EMBL/GenBank/DDBJ whole genome shotgun (WGS) entry which is preliminary data.</text>
</comment>
<dbReference type="EMBL" id="JACASF010000006">
    <property type="protein sequence ID" value="KAF6471542.1"/>
    <property type="molecule type" value="Genomic_DNA"/>
</dbReference>
<evidence type="ECO:0000313" key="2">
    <source>
        <dbReference type="EMBL" id="KAF6471542.1"/>
    </source>
</evidence>
<keyword evidence="3" id="KW-1185">Reference proteome</keyword>
<dbReference type="AlphaFoldDB" id="A0A7J8HIP6"/>
<name>A0A7J8HIP6_MOLMO</name>
<dbReference type="InParanoid" id="A0A7J8HIP6"/>
<feature type="region of interest" description="Disordered" evidence="1">
    <location>
        <begin position="1"/>
        <end position="56"/>
    </location>
</feature>
<evidence type="ECO:0000256" key="1">
    <source>
        <dbReference type="SAM" id="MobiDB-lite"/>
    </source>
</evidence>
<sequence>MEEKVPLPNTSRPVKQTAAKHTRSKEAVRERILHLSLGPPHPRRPGGGKGRRPRYWPRTRWPALELERTRLLGQNKARNALLSRPPAPGQGWGRSQDRKAPLRQIFSSIRMWRKPAHHIPLANLDKKRTSFQHHSCSPSMACIVGTHAPAPELVLCPGQSLSQGTWAQPPPSLASGSIPKVLPKSPAEEVAPHISGGTELEKMLRCLASGPLTL</sequence>